<feature type="chain" id="PRO_5019244893" evidence="2">
    <location>
        <begin position="24"/>
        <end position="136"/>
    </location>
</feature>
<dbReference type="STRING" id="137246.A0A401RF11"/>
<keyword evidence="2" id="KW-0732">Signal</keyword>
<feature type="signal peptide" evidence="2">
    <location>
        <begin position="1"/>
        <end position="23"/>
    </location>
</feature>
<reference evidence="3 4" key="1">
    <citation type="journal article" date="2018" name="Nat. Ecol. Evol.">
        <title>Shark genomes provide insights into elasmobranch evolution and the origin of vertebrates.</title>
        <authorList>
            <person name="Hara Y"/>
            <person name="Yamaguchi K"/>
            <person name="Onimaru K"/>
            <person name="Kadota M"/>
            <person name="Koyanagi M"/>
            <person name="Keeley SD"/>
            <person name="Tatsumi K"/>
            <person name="Tanaka K"/>
            <person name="Motone F"/>
            <person name="Kageyama Y"/>
            <person name="Nozu R"/>
            <person name="Adachi N"/>
            <person name="Nishimura O"/>
            <person name="Nakagawa R"/>
            <person name="Tanegashima C"/>
            <person name="Kiyatake I"/>
            <person name="Matsumoto R"/>
            <person name="Murakumo K"/>
            <person name="Nishida K"/>
            <person name="Terakita A"/>
            <person name="Kuratani S"/>
            <person name="Sato K"/>
            <person name="Hyodo S Kuraku.S."/>
        </authorList>
    </citation>
    <scope>NUCLEOTIDE SEQUENCE [LARGE SCALE GENOMIC DNA]</scope>
</reference>
<keyword evidence="4" id="KW-1185">Reference proteome</keyword>
<organism evidence="3 4">
    <name type="scientific">Chiloscyllium punctatum</name>
    <name type="common">Brownbanded bambooshark</name>
    <name type="synonym">Hemiscyllium punctatum</name>
    <dbReference type="NCBI Taxonomy" id="137246"/>
    <lineage>
        <taxon>Eukaryota</taxon>
        <taxon>Metazoa</taxon>
        <taxon>Chordata</taxon>
        <taxon>Craniata</taxon>
        <taxon>Vertebrata</taxon>
        <taxon>Chondrichthyes</taxon>
        <taxon>Elasmobranchii</taxon>
        <taxon>Galeomorphii</taxon>
        <taxon>Galeoidea</taxon>
        <taxon>Orectolobiformes</taxon>
        <taxon>Hemiscylliidae</taxon>
        <taxon>Chiloscyllium</taxon>
    </lineage>
</organism>
<evidence type="ECO:0000256" key="1">
    <source>
        <dbReference type="SAM" id="MobiDB-lite"/>
    </source>
</evidence>
<gene>
    <name evidence="3" type="ORF">chiPu_0017329</name>
</gene>
<proteinExistence type="predicted"/>
<dbReference type="EMBL" id="BEZZ01001261">
    <property type="protein sequence ID" value="GCC16734.1"/>
    <property type="molecule type" value="Genomic_DNA"/>
</dbReference>
<protein>
    <submittedName>
        <fullName evidence="3">Uncharacterized protein</fullName>
    </submittedName>
</protein>
<dbReference type="OrthoDB" id="642895at2759"/>
<feature type="region of interest" description="Disordered" evidence="1">
    <location>
        <begin position="110"/>
        <end position="136"/>
    </location>
</feature>
<accession>A0A401RF11</accession>
<evidence type="ECO:0000313" key="3">
    <source>
        <dbReference type="EMBL" id="GCC16734.1"/>
    </source>
</evidence>
<dbReference type="AlphaFoldDB" id="A0A401RF11"/>
<name>A0A401RF11_CHIPU</name>
<evidence type="ECO:0000256" key="2">
    <source>
        <dbReference type="SAM" id="SignalP"/>
    </source>
</evidence>
<sequence>MEGATSDLVLSFILILIRLKALLHFNWKRNSGGKKVESLLEEKNGHMAECEMLLKEDQALCTDLCKTPYYIPTGKVPSPQELELKNHLISTAKEKQHFLIPLCSESIKKEDGTGYKTPLKRTLTAASTSEENPKSQ</sequence>
<evidence type="ECO:0000313" key="4">
    <source>
        <dbReference type="Proteomes" id="UP000287033"/>
    </source>
</evidence>
<dbReference type="Proteomes" id="UP000287033">
    <property type="component" value="Unassembled WGS sequence"/>
</dbReference>
<comment type="caution">
    <text evidence="3">The sequence shown here is derived from an EMBL/GenBank/DDBJ whole genome shotgun (WGS) entry which is preliminary data.</text>
</comment>